<organism evidence="1 2">
    <name type="scientific">Candidatus Mycoplasma haematohominis</name>
    <dbReference type="NCBI Taxonomy" id="1494318"/>
    <lineage>
        <taxon>Bacteria</taxon>
        <taxon>Bacillati</taxon>
        <taxon>Mycoplasmatota</taxon>
        <taxon>Mollicutes</taxon>
        <taxon>Mycoplasmataceae</taxon>
        <taxon>Mycoplasma</taxon>
    </lineage>
</organism>
<comment type="caution">
    <text evidence="1">The sequence shown here is derived from an EMBL/GenBank/DDBJ whole genome shotgun (WGS) entry which is preliminary data.</text>
</comment>
<dbReference type="AlphaFoldDB" id="A0A478FR84"/>
<dbReference type="Proteomes" id="UP000324831">
    <property type="component" value="Unassembled WGS sequence"/>
</dbReference>
<name>A0A478FR84_9MOLU</name>
<dbReference type="EMBL" id="BIMN01000002">
    <property type="protein sequence ID" value="GCE63514.1"/>
    <property type="molecule type" value="Genomic_DNA"/>
</dbReference>
<dbReference type="RefSeq" id="WP_216083575.1">
    <property type="nucleotide sequence ID" value="NZ_CACTIB010000031.1"/>
</dbReference>
<sequence>MTPQALGAGAAGAAVIGGGGTLAAYAAGAFGNSPYGDYYLYATASTTNGGQDRKYIGSDLSKIQELLKAADGSSSWRASIKNTHWDEMVKTVNSPSGLTKDVIDNVKDTGNPRLNDFSSYINKWCERTARENVDKSKKENGQWDSEKFNETDNVKWKAFKEVCTIQKN</sequence>
<protein>
    <submittedName>
        <fullName evidence="1">Uncharacterized protein</fullName>
    </submittedName>
</protein>
<reference evidence="1 2" key="1">
    <citation type="submission" date="2019-01" db="EMBL/GenBank/DDBJ databases">
        <title>Draft genome sequences of Candidatus Mycoplasma haemohominis SWG34-3 identified from a patient with pyrexia, anemia and liver dysfunction.</title>
        <authorList>
            <person name="Sekizuka T."/>
            <person name="Hattori N."/>
            <person name="Katano H."/>
            <person name="Takuma T."/>
            <person name="Ito T."/>
            <person name="Arai N."/>
            <person name="Yanai R."/>
            <person name="Ishii S."/>
            <person name="Miura Y."/>
            <person name="Tokunaga T."/>
            <person name="Watanabe H."/>
            <person name="Nomura N."/>
            <person name="Eguchi J."/>
            <person name="Arai T."/>
            <person name="Hasegawa H."/>
            <person name="Nakamaki T."/>
            <person name="Wakita T."/>
            <person name="Niki Y."/>
            <person name="Kuroda M."/>
        </authorList>
    </citation>
    <scope>NUCLEOTIDE SEQUENCE [LARGE SCALE GENOMIC DNA]</scope>
    <source>
        <strain evidence="1">SWG34-3</strain>
    </source>
</reference>
<evidence type="ECO:0000313" key="1">
    <source>
        <dbReference type="EMBL" id="GCE63514.1"/>
    </source>
</evidence>
<accession>A0A478FR84</accession>
<proteinExistence type="predicted"/>
<evidence type="ECO:0000313" key="2">
    <source>
        <dbReference type="Proteomes" id="UP000324831"/>
    </source>
</evidence>
<gene>
    <name evidence="1" type="ORF">MHSWG343_05110</name>
</gene>